<gene>
    <name evidence="2" type="ORF">BDZ85DRAFT_254444</name>
</gene>
<feature type="region of interest" description="Disordered" evidence="1">
    <location>
        <begin position="428"/>
        <end position="448"/>
    </location>
</feature>
<dbReference type="PANTHER" id="PTHR38790">
    <property type="entry name" value="2EXR DOMAIN-CONTAINING PROTEIN-RELATED"/>
    <property type="match status" value="1"/>
</dbReference>
<accession>A0A6A6GP51</accession>
<dbReference type="EMBL" id="ML992501">
    <property type="protein sequence ID" value="KAF2227524.1"/>
    <property type="molecule type" value="Genomic_DNA"/>
</dbReference>
<evidence type="ECO:0008006" key="4">
    <source>
        <dbReference type="Google" id="ProtNLM"/>
    </source>
</evidence>
<evidence type="ECO:0000256" key="1">
    <source>
        <dbReference type="SAM" id="MobiDB-lite"/>
    </source>
</evidence>
<keyword evidence="3" id="KW-1185">Reference proteome</keyword>
<reference evidence="3" key="1">
    <citation type="journal article" date="2020" name="Stud. Mycol.">
        <title>101 Dothideomycetes genomes: A test case for predicting lifestyles and emergence of pathogens.</title>
        <authorList>
            <person name="Haridas S."/>
            <person name="Albert R."/>
            <person name="Binder M."/>
            <person name="Bloem J."/>
            <person name="LaButti K."/>
            <person name="Salamov A."/>
            <person name="Andreopoulos B."/>
            <person name="Baker S."/>
            <person name="Barry K."/>
            <person name="Bills G."/>
            <person name="Bluhm B."/>
            <person name="Cannon C."/>
            <person name="Castanera R."/>
            <person name="Culley D."/>
            <person name="Daum C."/>
            <person name="Ezra D."/>
            <person name="Gonzalez J."/>
            <person name="Henrissat B."/>
            <person name="Kuo A."/>
            <person name="Liang C."/>
            <person name="Lipzen A."/>
            <person name="Lutzoni F."/>
            <person name="Magnuson J."/>
            <person name="Mondo S."/>
            <person name="Nolan M."/>
            <person name="Ohm R."/>
            <person name="Pangilinan J."/>
            <person name="Park H.-J."/>
            <person name="Ramirez L."/>
            <person name="Alfaro M."/>
            <person name="Sun H."/>
            <person name="Tritt A."/>
            <person name="Yoshinaga Y."/>
            <person name="Zwiers L.-H."/>
            <person name="Turgeon B."/>
            <person name="Goodwin S."/>
            <person name="Spatafora J."/>
            <person name="Crous P."/>
            <person name="Grigoriev I."/>
        </authorList>
    </citation>
    <scope>NUCLEOTIDE SEQUENCE [LARGE SCALE GENOMIC DNA]</scope>
    <source>
        <strain evidence="3">CECT 20119</strain>
    </source>
</reference>
<name>A0A6A6GP51_9PEZI</name>
<organism evidence="2 3">
    <name type="scientific">Elsinoe ampelina</name>
    <dbReference type="NCBI Taxonomy" id="302913"/>
    <lineage>
        <taxon>Eukaryota</taxon>
        <taxon>Fungi</taxon>
        <taxon>Dikarya</taxon>
        <taxon>Ascomycota</taxon>
        <taxon>Pezizomycotina</taxon>
        <taxon>Dothideomycetes</taxon>
        <taxon>Dothideomycetidae</taxon>
        <taxon>Myriangiales</taxon>
        <taxon>Elsinoaceae</taxon>
        <taxon>Elsinoe</taxon>
    </lineage>
</organism>
<dbReference type="AlphaFoldDB" id="A0A6A6GP51"/>
<sequence length="448" mass="51295">MVSTMAQAPCPLFDLPPELRVQIFKLVLTPTLSTTKRYPRSSIWNRPGQDRPLEPGSTALLRTCRRIYDEAKEFLFQTSLTFYLTSLARRPARSRNPHAVERWKVSHPVSAHLEVFAQLYILENTTALQDILDLPPLQIRSVSITIRHTDWWFWEHDAPLKLHSGWSQDSHFPDTITEFTMHLETVSRKKNEVLLVADELGRWIFGRKDSKLLHWLGKDDGLTERTWTGNSTLNAQRWLRDETRPEQIDYTIISLTWGLSNSDSGISSERFQNLVIDPLASRNPISHITPEENGDAVCVDELKAANVPKGTDKDKTLELCREYRQRNSLSFIHHASHYERDVAGRDDDENTASVVDETEDRDDDDGEVFFEESHDGKYGGQNTFYGIIYGKQHFSHYLDLMQTDCQAAELYLRTLPCECFDEQGHSLLSDRHSGTDPESGAGYGESAL</sequence>
<feature type="compositionally biased region" description="Acidic residues" evidence="1">
    <location>
        <begin position="346"/>
        <end position="365"/>
    </location>
</feature>
<evidence type="ECO:0000313" key="3">
    <source>
        <dbReference type="Proteomes" id="UP000799538"/>
    </source>
</evidence>
<proteinExistence type="predicted"/>
<dbReference type="OrthoDB" id="288942at2759"/>
<feature type="region of interest" description="Disordered" evidence="1">
    <location>
        <begin position="340"/>
        <end position="365"/>
    </location>
</feature>
<dbReference type="Proteomes" id="UP000799538">
    <property type="component" value="Unassembled WGS sequence"/>
</dbReference>
<evidence type="ECO:0000313" key="2">
    <source>
        <dbReference type="EMBL" id="KAF2227524.1"/>
    </source>
</evidence>
<protein>
    <recommendedName>
        <fullName evidence="4">F-box domain-containing protein</fullName>
    </recommendedName>
</protein>